<dbReference type="Proteomes" id="UP001602119">
    <property type="component" value="Unassembled WGS sequence"/>
</dbReference>
<protein>
    <recommendedName>
        <fullName evidence="3">UspA domain-containing protein</fullName>
    </recommendedName>
</protein>
<reference evidence="1 2" key="1">
    <citation type="submission" date="2024-10" db="EMBL/GenBank/DDBJ databases">
        <title>The Natural Products Discovery Center: Release of the First 8490 Sequenced Strains for Exploring Actinobacteria Biosynthetic Diversity.</title>
        <authorList>
            <person name="Kalkreuter E."/>
            <person name="Kautsar S.A."/>
            <person name="Yang D."/>
            <person name="Bader C.D."/>
            <person name="Teijaro C.N."/>
            <person name="Fluegel L."/>
            <person name="Davis C.M."/>
            <person name="Simpson J.R."/>
            <person name="Lauterbach L."/>
            <person name="Steele A.D."/>
            <person name="Gui C."/>
            <person name="Meng S."/>
            <person name="Li G."/>
            <person name="Viehrig K."/>
            <person name="Ye F."/>
            <person name="Su P."/>
            <person name="Kiefer A.F."/>
            <person name="Nichols A."/>
            <person name="Cepeda A.J."/>
            <person name="Yan W."/>
            <person name="Fan B."/>
            <person name="Jiang Y."/>
            <person name="Adhikari A."/>
            <person name="Zheng C.-J."/>
            <person name="Schuster L."/>
            <person name="Cowan T.M."/>
            <person name="Smanski M.J."/>
            <person name="Chevrette M.G."/>
            <person name="De Carvalho L.P.S."/>
            <person name="Shen B."/>
        </authorList>
    </citation>
    <scope>NUCLEOTIDE SEQUENCE [LARGE SCALE GENOMIC DNA]</scope>
    <source>
        <strain evidence="1 2">NPDC001281</strain>
    </source>
</reference>
<gene>
    <name evidence="1" type="ORF">ACFY05_16815</name>
</gene>
<name>A0ABW6V5C2_MICFU</name>
<proteinExistence type="predicted"/>
<organism evidence="1 2">
    <name type="scientific">Microtetraspora fusca</name>
    <dbReference type="NCBI Taxonomy" id="1997"/>
    <lineage>
        <taxon>Bacteria</taxon>
        <taxon>Bacillati</taxon>
        <taxon>Actinomycetota</taxon>
        <taxon>Actinomycetes</taxon>
        <taxon>Streptosporangiales</taxon>
        <taxon>Streptosporangiaceae</taxon>
        <taxon>Microtetraspora</taxon>
    </lineage>
</organism>
<evidence type="ECO:0000313" key="2">
    <source>
        <dbReference type="Proteomes" id="UP001602119"/>
    </source>
</evidence>
<evidence type="ECO:0008006" key="3">
    <source>
        <dbReference type="Google" id="ProtNLM"/>
    </source>
</evidence>
<comment type="caution">
    <text evidence="1">The sequence shown here is derived from an EMBL/GenBank/DDBJ whole genome shotgun (WGS) entry which is preliminary data.</text>
</comment>
<keyword evidence="2" id="KW-1185">Reference proteome</keyword>
<sequence length="76" mass="7813">MTSTRVRPHVEPSVCTLVSMSVMGMYVAEEAGVQAIGVVGEHGSRKHLAGIHGSVVVSTLHQLAGALAAVPVANPR</sequence>
<dbReference type="EMBL" id="JBIAXI010000009">
    <property type="protein sequence ID" value="MFF4774515.1"/>
    <property type="molecule type" value="Genomic_DNA"/>
</dbReference>
<dbReference type="RefSeq" id="WP_387342857.1">
    <property type="nucleotide sequence ID" value="NZ_JBIAXI010000009.1"/>
</dbReference>
<evidence type="ECO:0000313" key="1">
    <source>
        <dbReference type="EMBL" id="MFF4774515.1"/>
    </source>
</evidence>
<accession>A0ABW6V5C2</accession>